<organism evidence="2 3">
    <name type="scientific">Candidatus Tokpelaia hoelldobleri</name>
    <dbReference type="NCBI Taxonomy" id="1902579"/>
    <lineage>
        <taxon>Bacteria</taxon>
        <taxon>Pseudomonadati</taxon>
        <taxon>Pseudomonadota</taxon>
        <taxon>Alphaproteobacteria</taxon>
        <taxon>Hyphomicrobiales</taxon>
        <taxon>Candidatus Tokpelaia</taxon>
    </lineage>
</organism>
<dbReference type="AlphaFoldDB" id="A0A1U9JVK6"/>
<feature type="signal peptide" evidence="1">
    <location>
        <begin position="1"/>
        <end position="16"/>
    </location>
</feature>
<evidence type="ECO:0008006" key="4">
    <source>
        <dbReference type="Google" id="ProtNLM"/>
    </source>
</evidence>
<feature type="chain" id="PRO_5013318833" description="Lipoprotein" evidence="1">
    <location>
        <begin position="17"/>
        <end position="156"/>
    </location>
</feature>
<gene>
    <name evidence="2" type="ORF">BHV28_12020</name>
</gene>
<evidence type="ECO:0000313" key="3">
    <source>
        <dbReference type="Proteomes" id="UP000188912"/>
    </source>
</evidence>
<keyword evidence="1" id="KW-0732">Signal</keyword>
<dbReference type="PROSITE" id="PS51257">
    <property type="entry name" value="PROKAR_LIPOPROTEIN"/>
    <property type="match status" value="1"/>
</dbReference>
<name>A0A1U9JVK6_9HYPH</name>
<accession>A0A1U9JVK6</accession>
<proteinExistence type="predicted"/>
<dbReference type="EMBL" id="CP017315">
    <property type="protein sequence ID" value="AQS41888.1"/>
    <property type="molecule type" value="Genomic_DNA"/>
</dbReference>
<dbReference type="STRING" id="1902579.BHV28_12020"/>
<reference evidence="2 3" key="2">
    <citation type="journal article" date="2016" name="Sci. Rep.">
        <title>The genome of Rhizobiales bacteria in predatory ants reveals urease gene functions but no genes for nitrogen fixation.</title>
        <authorList>
            <person name="Neuvonen M.M."/>
            <person name="Tamarit D."/>
            <person name="Naslund K."/>
            <person name="Liebig J."/>
            <person name="Feldhaar H."/>
            <person name="Moran N.A."/>
            <person name="Guy L."/>
            <person name="Andersson S.G."/>
        </authorList>
    </citation>
    <scope>NUCLEOTIDE SEQUENCE [LARGE SCALE GENOMIC DNA]</scope>
    <source>
        <strain evidence="2 3">Hsal</strain>
    </source>
</reference>
<dbReference type="Proteomes" id="UP000188912">
    <property type="component" value="Chromosome"/>
</dbReference>
<evidence type="ECO:0000256" key="1">
    <source>
        <dbReference type="SAM" id="SignalP"/>
    </source>
</evidence>
<sequence length="156" mass="17561">MTRRLFFCLLSGFLLAACGRHGFAPAPSAMTDQHRQAIRLLPAEDIPPAAMQVLEHAFAQSAPRFGFALNARQNADRTLYLRGYFSAVSNEDEKNSTLHYVFDILNRSGERLHRIRGFYPLGPNSSARPLWNGIKSGDCTAIANDILRKITLWQER</sequence>
<protein>
    <recommendedName>
        <fullName evidence="4">Lipoprotein</fullName>
    </recommendedName>
</protein>
<dbReference type="KEGG" id="thd:BHV28_12020"/>
<keyword evidence="3" id="KW-1185">Reference proteome</keyword>
<evidence type="ECO:0000313" key="2">
    <source>
        <dbReference type="EMBL" id="AQS41888.1"/>
    </source>
</evidence>
<reference evidence="2 3" key="1">
    <citation type="journal article" date="2010" name="Science">
        <title>Genomic comparison of the ants Camponotus floridanus and Harpegnathos saltator.</title>
        <authorList>
            <person name="Bonasio R."/>
            <person name="Zhang G."/>
            <person name="Ye C."/>
            <person name="Mutti N.S."/>
            <person name="Fang X."/>
            <person name="Qin N."/>
            <person name="Donahue G."/>
            <person name="Yang P."/>
            <person name="Li Q."/>
            <person name="Li C."/>
            <person name="Zhang P."/>
            <person name="Huang Z."/>
            <person name="Berger S.L."/>
            <person name="Reinberg D."/>
            <person name="Wang J."/>
            <person name="Liebig J."/>
        </authorList>
    </citation>
    <scope>NUCLEOTIDE SEQUENCE [LARGE SCALE GENOMIC DNA]</scope>
    <source>
        <strain evidence="2 3">Hsal</strain>
    </source>
</reference>